<accession>A0ABR2MMG7</accession>
<sequence>MLESADITFILEHPCKVWDKDVLEFYQNSRLRREDTLAAYEEADHLEEDDFSIALLFFGGLQDFFEVEEEEVPEEGIPTPSPHEIPENSSAGINGESAETQVVTEVIMPLSVPTIAESVVSVCAKIVILEPVYLLSEITDIGRAAAEIVPDDTEVEIVLMMFWLFLILMFICNLEKRIAMMPGAPLVVEEEVVNISDEEGDVEVHSSILADQDPGLLSHPHISPLVELSSDSKVHVDIPLKQDHFDSSLLRRTVAVDFQLHPSLASSPSVSLAPEILSTPEDSADDYAHRTRCPVLIGCAQVGNIYCFSVSLENKGYLTLLCSLKLAPRLHSIRDSFCPLLSLEKTVGCVSARQMY</sequence>
<proteinExistence type="predicted"/>
<evidence type="ECO:0000256" key="2">
    <source>
        <dbReference type="SAM" id="Phobius"/>
    </source>
</evidence>
<evidence type="ECO:0000313" key="3">
    <source>
        <dbReference type="EMBL" id="KAK8965357.1"/>
    </source>
</evidence>
<comment type="caution">
    <text evidence="3">The sequence shown here is derived from an EMBL/GenBank/DDBJ whole genome shotgun (WGS) entry which is preliminary data.</text>
</comment>
<protein>
    <submittedName>
        <fullName evidence="3">Uncharacterized protein</fullName>
    </submittedName>
</protein>
<keyword evidence="4" id="KW-1185">Reference proteome</keyword>
<dbReference type="EMBL" id="JBBWWR010000006">
    <property type="protein sequence ID" value="KAK8965357.1"/>
    <property type="molecule type" value="Genomic_DNA"/>
</dbReference>
<feature type="transmembrane region" description="Helical" evidence="2">
    <location>
        <begin position="157"/>
        <end position="174"/>
    </location>
</feature>
<reference evidence="3 4" key="1">
    <citation type="journal article" date="2022" name="Nat. Plants">
        <title>Genomes of leafy and leafless Platanthera orchids illuminate the evolution of mycoheterotrophy.</title>
        <authorList>
            <person name="Li M.H."/>
            <person name="Liu K.W."/>
            <person name="Li Z."/>
            <person name="Lu H.C."/>
            <person name="Ye Q.L."/>
            <person name="Zhang D."/>
            <person name="Wang J.Y."/>
            <person name="Li Y.F."/>
            <person name="Zhong Z.M."/>
            <person name="Liu X."/>
            <person name="Yu X."/>
            <person name="Liu D.K."/>
            <person name="Tu X.D."/>
            <person name="Liu B."/>
            <person name="Hao Y."/>
            <person name="Liao X.Y."/>
            <person name="Jiang Y.T."/>
            <person name="Sun W.H."/>
            <person name="Chen J."/>
            <person name="Chen Y.Q."/>
            <person name="Ai Y."/>
            <person name="Zhai J.W."/>
            <person name="Wu S.S."/>
            <person name="Zhou Z."/>
            <person name="Hsiao Y.Y."/>
            <person name="Wu W.L."/>
            <person name="Chen Y.Y."/>
            <person name="Lin Y.F."/>
            <person name="Hsu J.L."/>
            <person name="Li C.Y."/>
            <person name="Wang Z.W."/>
            <person name="Zhao X."/>
            <person name="Zhong W.Y."/>
            <person name="Ma X.K."/>
            <person name="Ma L."/>
            <person name="Huang J."/>
            <person name="Chen G.Z."/>
            <person name="Huang M.Z."/>
            <person name="Huang L."/>
            <person name="Peng D.H."/>
            <person name="Luo Y.B."/>
            <person name="Zou S.Q."/>
            <person name="Chen S.P."/>
            <person name="Lan S."/>
            <person name="Tsai W.C."/>
            <person name="Van de Peer Y."/>
            <person name="Liu Z.J."/>
        </authorList>
    </citation>
    <scope>NUCLEOTIDE SEQUENCE [LARGE SCALE GENOMIC DNA]</scope>
    <source>
        <strain evidence="3">Lor288</strain>
    </source>
</reference>
<gene>
    <name evidence="3" type="ORF">KSP40_PGU005677</name>
</gene>
<keyword evidence="2" id="KW-0472">Membrane</keyword>
<dbReference type="Proteomes" id="UP001412067">
    <property type="component" value="Unassembled WGS sequence"/>
</dbReference>
<organism evidence="3 4">
    <name type="scientific">Platanthera guangdongensis</name>
    <dbReference type="NCBI Taxonomy" id="2320717"/>
    <lineage>
        <taxon>Eukaryota</taxon>
        <taxon>Viridiplantae</taxon>
        <taxon>Streptophyta</taxon>
        <taxon>Embryophyta</taxon>
        <taxon>Tracheophyta</taxon>
        <taxon>Spermatophyta</taxon>
        <taxon>Magnoliopsida</taxon>
        <taxon>Liliopsida</taxon>
        <taxon>Asparagales</taxon>
        <taxon>Orchidaceae</taxon>
        <taxon>Orchidoideae</taxon>
        <taxon>Orchideae</taxon>
        <taxon>Orchidinae</taxon>
        <taxon>Platanthera</taxon>
    </lineage>
</organism>
<name>A0ABR2MMG7_9ASPA</name>
<keyword evidence="2" id="KW-0812">Transmembrane</keyword>
<feature type="region of interest" description="Disordered" evidence="1">
    <location>
        <begin position="74"/>
        <end position="93"/>
    </location>
</feature>
<keyword evidence="2" id="KW-1133">Transmembrane helix</keyword>
<evidence type="ECO:0000313" key="4">
    <source>
        <dbReference type="Proteomes" id="UP001412067"/>
    </source>
</evidence>
<evidence type="ECO:0000256" key="1">
    <source>
        <dbReference type="SAM" id="MobiDB-lite"/>
    </source>
</evidence>